<dbReference type="RefSeq" id="WP_126792927.1">
    <property type="nucleotide sequence ID" value="NZ_CP060720.1"/>
</dbReference>
<dbReference type="EMBL" id="NGKB01000004">
    <property type="protein sequence ID" value="RSU15961.1"/>
    <property type="molecule type" value="Genomic_DNA"/>
</dbReference>
<accession>A0A430B6M3</accession>
<protein>
    <recommendedName>
        <fullName evidence="3">SCP domain-containing protein</fullName>
    </recommendedName>
</protein>
<evidence type="ECO:0000313" key="2">
    <source>
        <dbReference type="Proteomes" id="UP000288028"/>
    </source>
</evidence>
<evidence type="ECO:0008006" key="3">
    <source>
        <dbReference type="Google" id="ProtNLM"/>
    </source>
</evidence>
<sequence length="60" mass="6710">MFQQYVEEERNAALNGGPGVSGHYENIIMTNHEDMIVAVYIVDMGSYYQVSTVVCTGNTY</sequence>
<proteinExistence type="predicted"/>
<dbReference type="Proteomes" id="UP000288028">
    <property type="component" value="Unassembled WGS sequence"/>
</dbReference>
<dbReference type="GeneID" id="95581829"/>
<dbReference type="OrthoDB" id="2171144at2"/>
<organism evidence="1 2">
    <name type="scientific">Vagococcus carniphilus</name>
    <dbReference type="NCBI Taxonomy" id="218144"/>
    <lineage>
        <taxon>Bacteria</taxon>
        <taxon>Bacillati</taxon>
        <taxon>Bacillota</taxon>
        <taxon>Bacilli</taxon>
        <taxon>Lactobacillales</taxon>
        <taxon>Enterococcaceae</taxon>
        <taxon>Vagococcus</taxon>
    </lineage>
</organism>
<keyword evidence="2" id="KW-1185">Reference proteome</keyword>
<name>A0A430B6M3_9ENTE</name>
<evidence type="ECO:0000313" key="1">
    <source>
        <dbReference type="EMBL" id="RSU15961.1"/>
    </source>
</evidence>
<comment type="caution">
    <text evidence="1">The sequence shown here is derived from an EMBL/GenBank/DDBJ whole genome shotgun (WGS) entry which is preliminary data.</text>
</comment>
<dbReference type="AlphaFoldDB" id="A0A430B6M3"/>
<gene>
    <name evidence="1" type="ORF">CBF28_05905</name>
</gene>
<reference evidence="1 2" key="1">
    <citation type="submission" date="2017-05" db="EMBL/GenBank/DDBJ databases">
        <title>Vagococcus spp. assemblies.</title>
        <authorList>
            <person name="Gulvik C.A."/>
        </authorList>
    </citation>
    <scope>NUCLEOTIDE SEQUENCE [LARGE SCALE GENOMIC DNA]</scope>
    <source>
        <strain evidence="1 2">SS1714</strain>
    </source>
</reference>